<dbReference type="EMBL" id="JAGTJR010000060">
    <property type="protein sequence ID" value="KAH7025353.1"/>
    <property type="molecule type" value="Genomic_DNA"/>
</dbReference>
<accession>A0ABQ8FTG0</accession>
<proteinExistence type="predicted"/>
<sequence length="295" mass="33706">MKRWWQESLSESIGLPAGYTKVSVLIIKWEEQLDQLQVDAEVQALREVFEVDFAYETRVLALGPKNPQMQLLNGVTGFIVEKDGRNNLMIIYYAGHGVFHKNQQTLGLIANKVFWNEAEKFLVRDAASDVLSIMDCCYSSNLVRSSGTTNRAFEMLSASGMDRVTEEPGETSFTTALVKSLRKLVLYFSGCSFSTRDLVEDIQKQRVTNPPALWRRITGSNRHIQLHPFGSQKSLDQPPVPRNHCGLLTLRFELLQNELSREHIQELATLLPKTFDYCKLPLRHIQWLDFTSNQP</sequence>
<evidence type="ECO:0000313" key="2">
    <source>
        <dbReference type="Proteomes" id="UP000774617"/>
    </source>
</evidence>
<feature type="non-terminal residue" evidence="1">
    <location>
        <position position="295"/>
    </location>
</feature>
<evidence type="ECO:0000313" key="1">
    <source>
        <dbReference type="EMBL" id="KAH7025353.1"/>
    </source>
</evidence>
<organism evidence="1 2">
    <name type="scientific">Macrophomina phaseolina</name>
    <dbReference type="NCBI Taxonomy" id="35725"/>
    <lineage>
        <taxon>Eukaryota</taxon>
        <taxon>Fungi</taxon>
        <taxon>Dikarya</taxon>
        <taxon>Ascomycota</taxon>
        <taxon>Pezizomycotina</taxon>
        <taxon>Dothideomycetes</taxon>
        <taxon>Dothideomycetes incertae sedis</taxon>
        <taxon>Botryosphaeriales</taxon>
        <taxon>Botryosphaeriaceae</taxon>
        <taxon>Macrophomina</taxon>
    </lineage>
</organism>
<gene>
    <name evidence="1" type="ORF">B0J12DRAFT_585300</name>
</gene>
<protein>
    <submittedName>
        <fullName evidence="1">Uncharacterized protein</fullName>
    </submittedName>
</protein>
<dbReference type="Proteomes" id="UP000774617">
    <property type="component" value="Unassembled WGS sequence"/>
</dbReference>
<name>A0ABQ8FTG0_9PEZI</name>
<reference evidence="1 2" key="1">
    <citation type="journal article" date="2021" name="Nat. Commun.">
        <title>Genetic determinants of endophytism in the Arabidopsis root mycobiome.</title>
        <authorList>
            <person name="Mesny F."/>
            <person name="Miyauchi S."/>
            <person name="Thiergart T."/>
            <person name="Pickel B."/>
            <person name="Atanasova L."/>
            <person name="Karlsson M."/>
            <person name="Huettel B."/>
            <person name="Barry K.W."/>
            <person name="Haridas S."/>
            <person name="Chen C."/>
            <person name="Bauer D."/>
            <person name="Andreopoulos W."/>
            <person name="Pangilinan J."/>
            <person name="LaButti K."/>
            <person name="Riley R."/>
            <person name="Lipzen A."/>
            <person name="Clum A."/>
            <person name="Drula E."/>
            <person name="Henrissat B."/>
            <person name="Kohler A."/>
            <person name="Grigoriev I.V."/>
            <person name="Martin F.M."/>
            <person name="Hacquard S."/>
        </authorList>
    </citation>
    <scope>NUCLEOTIDE SEQUENCE [LARGE SCALE GENOMIC DNA]</scope>
    <source>
        <strain evidence="1 2">MPI-SDFR-AT-0080</strain>
    </source>
</reference>
<dbReference type="Gene3D" id="3.40.50.1460">
    <property type="match status" value="1"/>
</dbReference>
<keyword evidence="2" id="KW-1185">Reference proteome</keyword>
<comment type="caution">
    <text evidence="1">The sequence shown here is derived from an EMBL/GenBank/DDBJ whole genome shotgun (WGS) entry which is preliminary data.</text>
</comment>